<evidence type="ECO:0000313" key="8">
    <source>
        <dbReference type="Proteomes" id="UP000594260"/>
    </source>
</evidence>
<keyword evidence="1 5" id="KW-0732">Signal</keyword>
<dbReference type="Pfam" id="PF07679">
    <property type="entry name" value="I-set"/>
    <property type="match status" value="1"/>
</dbReference>
<feature type="chain" id="PRO_5029538489" description="Ig-like domain-containing protein" evidence="5">
    <location>
        <begin position="20"/>
        <end position="119"/>
    </location>
</feature>
<keyword evidence="2" id="KW-1015">Disulfide bond</keyword>
<dbReference type="OMA" id="YACLGSN"/>
<dbReference type="PROSITE" id="PS50835">
    <property type="entry name" value="IG_LIKE"/>
    <property type="match status" value="1"/>
</dbReference>
<dbReference type="InterPro" id="IPR007110">
    <property type="entry name" value="Ig-like_dom"/>
</dbReference>
<dbReference type="GeneID" id="111246985"/>
<dbReference type="InterPro" id="IPR003598">
    <property type="entry name" value="Ig_sub2"/>
</dbReference>
<organism evidence="7 8">
    <name type="scientific">Varroa destructor</name>
    <name type="common">Honeybee mite</name>
    <dbReference type="NCBI Taxonomy" id="109461"/>
    <lineage>
        <taxon>Eukaryota</taxon>
        <taxon>Metazoa</taxon>
        <taxon>Ecdysozoa</taxon>
        <taxon>Arthropoda</taxon>
        <taxon>Chelicerata</taxon>
        <taxon>Arachnida</taxon>
        <taxon>Acari</taxon>
        <taxon>Parasitiformes</taxon>
        <taxon>Mesostigmata</taxon>
        <taxon>Gamasina</taxon>
        <taxon>Dermanyssoidea</taxon>
        <taxon>Varroidae</taxon>
        <taxon>Varroa</taxon>
    </lineage>
</organism>
<name>A0A7M7JKV0_VARDE</name>
<dbReference type="InterPro" id="IPR052598">
    <property type="entry name" value="IgSF_CEA-related"/>
</dbReference>
<evidence type="ECO:0000313" key="7">
    <source>
        <dbReference type="EnsemblMetazoa" id="XP_022653214"/>
    </source>
</evidence>
<dbReference type="Proteomes" id="UP000594260">
    <property type="component" value="Unplaced"/>
</dbReference>
<evidence type="ECO:0000259" key="6">
    <source>
        <dbReference type="PROSITE" id="PS50835"/>
    </source>
</evidence>
<dbReference type="CDD" id="cd00096">
    <property type="entry name" value="Ig"/>
    <property type="match status" value="1"/>
</dbReference>
<evidence type="ECO:0000256" key="1">
    <source>
        <dbReference type="ARBA" id="ARBA00022729"/>
    </source>
</evidence>
<dbReference type="AlphaFoldDB" id="A0A7M7JKV0"/>
<keyword evidence="4" id="KW-0393">Immunoglobulin domain</keyword>
<evidence type="ECO:0000256" key="5">
    <source>
        <dbReference type="SAM" id="SignalP"/>
    </source>
</evidence>
<sequence length="119" mass="13195">MVFIVILLICSTFLHGLFAASSEMVQLTIQGLHRVKSGRSLVLTCTLLEGKDVSFSWFKDGRMLKPGDKITIVPTDENSILSVSKVSSQDSGMYACLGSNRVAEERVERRVFVEGDHLF</sequence>
<dbReference type="InterPro" id="IPR003599">
    <property type="entry name" value="Ig_sub"/>
</dbReference>
<accession>A0A7M7JKV0</accession>
<feature type="domain" description="Ig-like" evidence="6">
    <location>
        <begin position="23"/>
        <end position="112"/>
    </location>
</feature>
<reference evidence="7" key="1">
    <citation type="submission" date="2021-01" db="UniProtKB">
        <authorList>
            <consortium name="EnsemblMetazoa"/>
        </authorList>
    </citation>
    <scope>IDENTIFICATION</scope>
</reference>
<dbReference type="SUPFAM" id="SSF48726">
    <property type="entry name" value="Immunoglobulin"/>
    <property type="match status" value="1"/>
</dbReference>
<feature type="signal peptide" evidence="5">
    <location>
        <begin position="1"/>
        <end position="19"/>
    </location>
</feature>
<dbReference type="InterPro" id="IPR013783">
    <property type="entry name" value="Ig-like_fold"/>
</dbReference>
<dbReference type="SMART" id="SM00408">
    <property type="entry name" value="IGc2"/>
    <property type="match status" value="1"/>
</dbReference>
<dbReference type="InterPro" id="IPR036179">
    <property type="entry name" value="Ig-like_dom_sf"/>
</dbReference>
<dbReference type="EnsemblMetazoa" id="XM_022797479">
    <property type="protein sequence ID" value="XP_022653214"/>
    <property type="gene ID" value="LOC111246985"/>
</dbReference>
<keyword evidence="8" id="KW-1185">Reference proteome</keyword>
<dbReference type="RefSeq" id="XP_022653214.1">
    <property type="nucleotide sequence ID" value="XM_022797479.1"/>
</dbReference>
<dbReference type="PANTHER" id="PTHR44337:SF8">
    <property type="entry name" value="IMMUNOGLOBULIN SUBTYPE DOMAIN-CONTAINING PROTEIN"/>
    <property type="match status" value="1"/>
</dbReference>
<dbReference type="KEGG" id="vde:111246985"/>
<dbReference type="PANTHER" id="PTHR44337">
    <property type="entry name" value="CARCINOEMBRYONIC ANTIGEN-RELATED CELL ADHESION MOLECULE 8"/>
    <property type="match status" value="1"/>
</dbReference>
<dbReference type="InParanoid" id="A0A7M7JKV0"/>
<protein>
    <recommendedName>
        <fullName evidence="6">Ig-like domain-containing protein</fullName>
    </recommendedName>
</protein>
<dbReference type="Gene3D" id="2.60.40.10">
    <property type="entry name" value="Immunoglobulins"/>
    <property type="match status" value="1"/>
</dbReference>
<evidence type="ECO:0000256" key="4">
    <source>
        <dbReference type="ARBA" id="ARBA00023319"/>
    </source>
</evidence>
<proteinExistence type="predicted"/>
<dbReference type="InterPro" id="IPR013098">
    <property type="entry name" value="Ig_I-set"/>
</dbReference>
<keyword evidence="3" id="KW-0325">Glycoprotein</keyword>
<dbReference type="OrthoDB" id="6435434at2759"/>
<evidence type="ECO:0000256" key="3">
    <source>
        <dbReference type="ARBA" id="ARBA00023180"/>
    </source>
</evidence>
<evidence type="ECO:0000256" key="2">
    <source>
        <dbReference type="ARBA" id="ARBA00023157"/>
    </source>
</evidence>
<dbReference type="SMART" id="SM00409">
    <property type="entry name" value="IG"/>
    <property type="match status" value="1"/>
</dbReference>